<evidence type="ECO:0000313" key="3">
    <source>
        <dbReference type="Proteomes" id="UP001165080"/>
    </source>
</evidence>
<name>A0A9W6BFW0_9CHLO</name>
<feature type="region of interest" description="Disordered" evidence="1">
    <location>
        <begin position="281"/>
        <end position="318"/>
    </location>
</feature>
<gene>
    <name evidence="2" type="primary">PLEST009536</name>
    <name evidence="2" type="ORF">PLESTB_000502300</name>
</gene>
<comment type="caution">
    <text evidence="2">The sequence shown here is derived from an EMBL/GenBank/DDBJ whole genome shotgun (WGS) entry which is preliminary data.</text>
</comment>
<dbReference type="PANTHER" id="PTHR37330">
    <property type="entry name" value="CONSERVED TRANSMEMBRANE PROTEIN-RELATED"/>
    <property type="match status" value="1"/>
</dbReference>
<keyword evidence="3" id="KW-1185">Reference proteome</keyword>
<evidence type="ECO:0000313" key="2">
    <source>
        <dbReference type="EMBL" id="GLC51437.1"/>
    </source>
</evidence>
<feature type="region of interest" description="Disordered" evidence="1">
    <location>
        <begin position="100"/>
        <end position="134"/>
    </location>
</feature>
<dbReference type="OrthoDB" id="10679133at2759"/>
<reference evidence="2 3" key="1">
    <citation type="journal article" date="2023" name="Commun. Biol.">
        <title>Reorganization of the ancestral sex-determining regions during the evolution of trioecy in Pleodorina starrii.</title>
        <authorList>
            <person name="Takahashi K."/>
            <person name="Suzuki S."/>
            <person name="Kawai-Toyooka H."/>
            <person name="Yamamoto K."/>
            <person name="Hamaji T."/>
            <person name="Ootsuki R."/>
            <person name="Yamaguchi H."/>
            <person name="Kawachi M."/>
            <person name="Higashiyama T."/>
            <person name="Nozaki H."/>
        </authorList>
    </citation>
    <scope>NUCLEOTIDE SEQUENCE [LARGE SCALE GENOMIC DNA]</scope>
    <source>
        <strain evidence="2 3">NIES-4479</strain>
    </source>
</reference>
<feature type="compositionally biased region" description="Low complexity" evidence="1">
    <location>
        <begin position="297"/>
        <end position="315"/>
    </location>
</feature>
<dbReference type="AlphaFoldDB" id="A0A9W6BFW0"/>
<protein>
    <submittedName>
        <fullName evidence="2">Uncharacterized protein</fullName>
    </submittedName>
</protein>
<organism evidence="2 3">
    <name type="scientific">Pleodorina starrii</name>
    <dbReference type="NCBI Taxonomy" id="330485"/>
    <lineage>
        <taxon>Eukaryota</taxon>
        <taxon>Viridiplantae</taxon>
        <taxon>Chlorophyta</taxon>
        <taxon>core chlorophytes</taxon>
        <taxon>Chlorophyceae</taxon>
        <taxon>CS clade</taxon>
        <taxon>Chlamydomonadales</taxon>
        <taxon>Volvocaceae</taxon>
        <taxon>Pleodorina</taxon>
    </lineage>
</organism>
<dbReference type="PANTHER" id="PTHR37330:SF1">
    <property type="entry name" value="CONSERVED TRANSMEMBRANE PROTEIN-RELATED"/>
    <property type="match status" value="1"/>
</dbReference>
<evidence type="ECO:0000256" key="1">
    <source>
        <dbReference type="SAM" id="MobiDB-lite"/>
    </source>
</evidence>
<sequence>MPPYLIGIQNLIMTSSARISVAALPVNARIYLVSGLRIKAGGGTFQYVHDLFYLERRLRSFPRQVAPWSNCSAPADEPSGIWQAPKILSRLDPGSVAFSGELDSFSSEPDSPSLDYVLRYPPPTGDDPDDPTTTAAAAAAGLLGPDLHAPLELETEPSDAGAAGRGRGAGWRRARSLVEQLRQRALAGSSSDDEGQAGGEREWQSLDIPALLMSPHHAAALYSLSSSEEDTSAVPDFADQAVAGEADRAAQAAAELVPPELRPLARAANLLGFHTQLQRLQGHRRPGPGLGLGLGGESSSSSGSSGSSQAAGSDAPEPDLHLMEANRFSGLCEPLTEEQLEAVAMLANAAATAAIAATAAAAMGNCRSGADNPAATASASEPPPPPAAAAAAAATVKMTAAAAAAAAALAEEGLEWLDAARPAAAGPAPQRLDDAKEDVAVSMDLEERSVQLRRPPCKTASELGLDEDSRERVAAEAAHELAEAEAHVVGHHGGGAAAAGSAAPTHGSVGRFVELKLAAARPVGAGGGEEGAAAAAAAAVEGVAAAGGREAADAAAASVAAEARRAVWGEAGWPYGAAMRTTDLVEELKHSIHQQQEEAERGAPGTLLP</sequence>
<dbReference type="EMBL" id="BRXU01000004">
    <property type="protein sequence ID" value="GLC51437.1"/>
    <property type="molecule type" value="Genomic_DNA"/>
</dbReference>
<dbReference type="Proteomes" id="UP001165080">
    <property type="component" value="Unassembled WGS sequence"/>
</dbReference>
<proteinExistence type="predicted"/>
<accession>A0A9W6BFW0</accession>